<sequence length="130" mass="14742">MTKTEKLSQLYKKANSLNEDLPKELMDKLSLYGQVLEIIGGLHAESVGVWKIAEAKRREILATVYSLDPEGSNKDRENKAEMAAAESRREEALAEKEATRWKNAYTSTLEMINILKKKYDHMKEIAKGGI</sequence>
<organism evidence="1 2">
    <name type="scientific">Heyndrickxia camelliae</name>
    <dbReference type="NCBI Taxonomy" id="1707093"/>
    <lineage>
        <taxon>Bacteria</taxon>
        <taxon>Bacillati</taxon>
        <taxon>Bacillota</taxon>
        <taxon>Bacilli</taxon>
        <taxon>Bacillales</taxon>
        <taxon>Bacillaceae</taxon>
        <taxon>Heyndrickxia</taxon>
    </lineage>
</organism>
<gene>
    <name evidence="1" type="ORF">CWO92_07000</name>
</gene>
<reference evidence="1 2" key="1">
    <citation type="submission" date="2017-11" db="EMBL/GenBank/DDBJ databases">
        <title>Bacillus camelliae sp. nov., isolated from pu'er tea.</title>
        <authorList>
            <person name="Niu L."/>
        </authorList>
    </citation>
    <scope>NUCLEOTIDE SEQUENCE [LARGE SCALE GENOMIC DNA]</scope>
    <source>
        <strain evidence="1 2">7578-1</strain>
    </source>
</reference>
<evidence type="ECO:0000313" key="1">
    <source>
        <dbReference type="EMBL" id="PKR86113.1"/>
    </source>
</evidence>
<accession>A0A2N3LNM4</accession>
<dbReference type="AlphaFoldDB" id="A0A2N3LNM4"/>
<dbReference type="RefSeq" id="WP_101353482.1">
    <property type="nucleotide sequence ID" value="NZ_PIQO01000003.1"/>
</dbReference>
<dbReference type="EMBL" id="PIQO01000003">
    <property type="protein sequence ID" value="PKR86113.1"/>
    <property type="molecule type" value="Genomic_DNA"/>
</dbReference>
<evidence type="ECO:0000313" key="2">
    <source>
        <dbReference type="Proteomes" id="UP000233440"/>
    </source>
</evidence>
<proteinExistence type="predicted"/>
<dbReference type="OrthoDB" id="2970708at2"/>
<dbReference type="Proteomes" id="UP000233440">
    <property type="component" value="Unassembled WGS sequence"/>
</dbReference>
<keyword evidence="2" id="KW-1185">Reference proteome</keyword>
<name>A0A2N3LNM4_9BACI</name>
<protein>
    <submittedName>
        <fullName evidence="1">Uncharacterized protein</fullName>
    </submittedName>
</protein>
<comment type="caution">
    <text evidence="1">The sequence shown here is derived from an EMBL/GenBank/DDBJ whole genome shotgun (WGS) entry which is preliminary data.</text>
</comment>